<comment type="caution">
    <text evidence="2">The sequence shown here is derived from an EMBL/GenBank/DDBJ whole genome shotgun (WGS) entry which is preliminary data.</text>
</comment>
<organism evidence="2 3">
    <name type="scientific">Snodgrassella alvi</name>
    <dbReference type="NCBI Taxonomy" id="1196083"/>
    <lineage>
        <taxon>Bacteria</taxon>
        <taxon>Pseudomonadati</taxon>
        <taxon>Pseudomonadota</taxon>
        <taxon>Betaproteobacteria</taxon>
        <taxon>Neisseriales</taxon>
        <taxon>Neisseriaceae</taxon>
        <taxon>Snodgrassella</taxon>
    </lineage>
</organism>
<dbReference type="InterPro" id="IPR011528">
    <property type="entry name" value="NERD"/>
</dbReference>
<dbReference type="Proteomes" id="UP000231293">
    <property type="component" value="Unassembled WGS sequence"/>
</dbReference>
<dbReference type="RefSeq" id="WP_100114165.1">
    <property type="nucleotide sequence ID" value="NZ_MDVB01000113.1"/>
</dbReference>
<evidence type="ECO:0000313" key="2">
    <source>
        <dbReference type="EMBL" id="PIT12734.1"/>
    </source>
</evidence>
<evidence type="ECO:0000313" key="3">
    <source>
        <dbReference type="Proteomes" id="UP000231293"/>
    </source>
</evidence>
<dbReference type="AlphaFoldDB" id="A0A2N9WRI8"/>
<accession>A0A2N9WRI8</accession>
<feature type="domain" description="NERD" evidence="1">
    <location>
        <begin position="42"/>
        <end position="160"/>
    </location>
</feature>
<sequence>MIIKQADSKKKDLEALEQLLQWPDLAQQTRQNIEQQIRLIRAGIKGEAESAYQLQFHFGNHPDWVIINDLRLQYQGKVAQIDHLLINRHLQIFVCESKRVAGSLIINELGEFSRMYKGKGQGMPSPLEQNQRHITLLSKLLQTNLIQLPSRFGWPLRPSMYSLILVSNDAYIRRPKISVPGLDEIIKNEQLKTKVHQLSKGLGIFSFIRTASCTSLQKFARQLVQLHQPAQYDWLGYFGLNHLASKFAHLATEIQPQSQTENQSQTASHYFCIACHKNITASAAYYCWNHKNIFGGKAYCYQCQQKIKQQ</sequence>
<dbReference type="EMBL" id="MDVB01000113">
    <property type="protein sequence ID" value="PIT12734.1"/>
    <property type="molecule type" value="Genomic_DNA"/>
</dbReference>
<gene>
    <name evidence="2" type="ORF">BGI32_11175</name>
</gene>
<dbReference type="Pfam" id="PF08378">
    <property type="entry name" value="NERD"/>
    <property type="match status" value="1"/>
</dbReference>
<evidence type="ECO:0000259" key="1">
    <source>
        <dbReference type="PROSITE" id="PS50965"/>
    </source>
</evidence>
<name>A0A2N9WRI8_9NEIS</name>
<protein>
    <recommendedName>
        <fullName evidence="1">NERD domain-containing protein</fullName>
    </recommendedName>
</protein>
<reference evidence="2 3" key="1">
    <citation type="journal article" date="2017" name="MBio">
        <title>Type VI secretion-mediated competition in the bee gut microbiome.</title>
        <authorList>
            <person name="Steele M.I."/>
            <person name="Kwong W.K."/>
            <person name="Powell J.E."/>
            <person name="Whiteley M."/>
            <person name="Moran N.A."/>
        </authorList>
    </citation>
    <scope>NUCLEOTIDE SEQUENCE [LARGE SCALE GENOMIC DNA]</scope>
    <source>
        <strain evidence="2 3">App2-2</strain>
    </source>
</reference>
<dbReference type="PROSITE" id="PS50965">
    <property type="entry name" value="NERD"/>
    <property type="match status" value="1"/>
</dbReference>
<proteinExistence type="predicted"/>